<protein>
    <submittedName>
        <fullName evidence="5">META and DUF4377 domain-containing protein</fullName>
    </submittedName>
</protein>
<dbReference type="RefSeq" id="WP_237055864.1">
    <property type="nucleotide sequence ID" value="NZ_JAKJPO010000009.1"/>
</dbReference>
<accession>A0ABS9HW03</accession>
<dbReference type="Pfam" id="PF03724">
    <property type="entry name" value="META"/>
    <property type="match status" value="1"/>
</dbReference>
<reference evidence="6" key="2">
    <citation type="submission" date="2022-01" db="EMBL/GenBank/DDBJ databases">
        <title>Lysobacter chinensis sp. nov., a bacterium isolated from cow dung compost.</title>
        <authorList>
            <person name="Zhou L.Y."/>
        </authorList>
    </citation>
    <scope>NUCLEOTIDE SEQUENCE [LARGE SCALE GENOMIC DNA]</scope>
    <source>
        <strain evidence="6">TLK-CK17</strain>
    </source>
</reference>
<dbReference type="InterPro" id="IPR038670">
    <property type="entry name" value="HslJ-like_sf"/>
</dbReference>
<feature type="chain" id="PRO_5045286632" evidence="2">
    <location>
        <begin position="30"/>
        <end position="282"/>
    </location>
</feature>
<evidence type="ECO:0000313" key="5">
    <source>
        <dbReference type="EMBL" id="MCF7222893.1"/>
    </source>
</evidence>
<feature type="domain" description="DUF306" evidence="3">
    <location>
        <begin position="56"/>
        <end position="169"/>
    </location>
</feature>
<dbReference type="PANTHER" id="PTHR35535:SF1">
    <property type="entry name" value="HEAT SHOCK PROTEIN HSLJ"/>
    <property type="match status" value="1"/>
</dbReference>
<dbReference type="Proteomes" id="UP001430796">
    <property type="component" value="Unassembled WGS sequence"/>
</dbReference>
<feature type="domain" description="DUF4377" evidence="4">
    <location>
        <begin position="189"/>
        <end position="274"/>
    </location>
</feature>
<evidence type="ECO:0000256" key="2">
    <source>
        <dbReference type="SAM" id="SignalP"/>
    </source>
</evidence>
<proteinExistence type="predicted"/>
<reference evidence="5 6" key="3">
    <citation type="submission" date="2022-01" db="EMBL/GenBank/DDBJ databases">
        <authorList>
            <person name="Zhou L.Y."/>
        </authorList>
    </citation>
    <scope>NUCLEOTIDE SEQUENCE [LARGE SCALE GENOMIC DNA]</scope>
    <source>
        <strain evidence="5 6">TLK-CK17</strain>
    </source>
</reference>
<dbReference type="EMBL" id="JAKJPO010000009">
    <property type="protein sequence ID" value="MCF7222893.1"/>
    <property type="molecule type" value="Genomic_DNA"/>
</dbReference>
<dbReference type="InterPro" id="IPR005184">
    <property type="entry name" value="DUF306_Meta_HslJ"/>
</dbReference>
<evidence type="ECO:0000259" key="3">
    <source>
        <dbReference type="Pfam" id="PF03724"/>
    </source>
</evidence>
<dbReference type="InterPro" id="IPR053147">
    <property type="entry name" value="Hsp_HslJ-like"/>
</dbReference>
<dbReference type="InterPro" id="IPR025485">
    <property type="entry name" value="DUF4377"/>
</dbReference>
<evidence type="ECO:0000256" key="1">
    <source>
        <dbReference type="SAM" id="MobiDB-lite"/>
    </source>
</evidence>
<name>A0ABS9HW03_9GAMM</name>
<reference evidence="5 6" key="1">
    <citation type="submission" date="2022-01" db="EMBL/GenBank/DDBJ databases">
        <title>Lysobacter chinensis sp. nov., a bacterium isolated from cow dung compost.</title>
        <authorList>
            <person name="Liu Y."/>
        </authorList>
    </citation>
    <scope>NUCLEOTIDE SEQUENCE [LARGE SCALE GENOMIC DNA]</scope>
    <source>
        <strain evidence="5 6">TLK-CK17</strain>
    </source>
</reference>
<sequence length="282" mass="29717">MSLSTSLVRLSLAASVAVVLGACSPQPEAPSTTDPATEAAADPAAAPAPEIDVTAYDWRLTRATGADGQVGSGPLAALGTLERPLELHFAEGRLSSNGACNGMGGGYRIEDGTLRVDTLVQTQRACRGDLMEADAALSALLEGGPGFALAGLTPPVLTLTADDGRALVFEGAPTPEAFYGSEGTRMFMEVAAEREPCSHPLIPDMRCLMVREVRYDDAGVQTRVSEDWEPLYQEIGGYTHEPGVRNVLRLKRFDVADPPADAPSVAYVLDMVVESETVPDND</sequence>
<dbReference type="Gene3D" id="2.40.128.270">
    <property type="match status" value="1"/>
</dbReference>
<feature type="signal peptide" evidence="2">
    <location>
        <begin position="1"/>
        <end position="29"/>
    </location>
</feature>
<evidence type="ECO:0000313" key="6">
    <source>
        <dbReference type="Proteomes" id="UP001430796"/>
    </source>
</evidence>
<dbReference type="PANTHER" id="PTHR35535">
    <property type="entry name" value="HEAT SHOCK PROTEIN HSLJ"/>
    <property type="match status" value="1"/>
</dbReference>
<gene>
    <name evidence="5" type="ORF">L3V18_14035</name>
</gene>
<feature type="compositionally biased region" description="Low complexity" evidence="1">
    <location>
        <begin position="29"/>
        <end position="46"/>
    </location>
</feature>
<comment type="caution">
    <text evidence="5">The sequence shown here is derived from an EMBL/GenBank/DDBJ whole genome shotgun (WGS) entry which is preliminary data.</text>
</comment>
<organism evidence="5 6">
    <name type="scientific">Marilutibacter chinensis</name>
    <dbReference type="NCBI Taxonomy" id="2912247"/>
    <lineage>
        <taxon>Bacteria</taxon>
        <taxon>Pseudomonadati</taxon>
        <taxon>Pseudomonadota</taxon>
        <taxon>Gammaproteobacteria</taxon>
        <taxon>Lysobacterales</taxon>
        <taxon>Lysobacteraceae</taxon>
        <taxon>Marilutibacter</taxon>
    </lineage>
</organism>
<evidence type="ECO:0000259" key="4">
    <source>
        <dbReference type="Pfam" id="PF14302"/>
    </source>
</evidence>
<dbReference type="Pfam" id="PF14302">
    <property type="entry name" value="DUF4377"/>
    <property type="match status" value="1"/>
</dbReference>
<feature type="region of interest" description="Disordered" evidence="1">
    <location>
        <begin position="25"/>
        <end position="46"/>
    </location>
</feature>
<keyword evidence="6" id="KW-1185">Reference proteome</keyword>
<keyword evidence="2" id="KW-0732">Signal</keyword>